<proteinExistence type="predicted"/>
<keyword evidence="3" id="KW-1185">Reference proteome</keyword>
<evidence type="ECO:0000313" key="3">
    <source>
        <dbReference type="Proteomes" id="UP000024635"/>
    </source>
</evidence>
<dbReference type="Proteomes" id="UP000024635">
    <property type="component" value="Unassembled WGS sequence"/>
</dbReference>
<dbReference type="EMBL" id="JARK01001361">
    <property type="protein sequence ID" value="EYC19219.1"/>
    <property type="molecule type" value="Genomic_DNA"/>
</dbReference>
<feature type="chain" id="PRO_5001489787" evidence="1">
    <location>
        <begin position="20"/>
        <end position="67"/>
    </location>
</feature>
<keyword evidence="1" id="KW-0732">Signal</keyword>
<reference evidence="3" key="1">
    <citation type="journal article" date="2015" name="Nat. Genet.">
        <title>The genome and transcriptome of the zoonotic hookworm Ancylostoma ceylanicum identify infection-specific gene families.</title>
        <authorList>
            <person name="Schwarz E.M."/>
            <person name="Hu Y."/>
            <person name="Antoshechkin I."/>
            <person name="Miller M.M."/>
            <person name="Sternberg P.W."/>
            <person name="Aroian R.V."/>
        </authorList>
    </citation>
    <scope>NUCLEOTIDE SEQUENCE</scope>
    <source>
        <strain evidence="3">HY135</strain>
    </source>
</reference>
<feature type="signal peptide" evidence="1">
    <location>
        <begin position="1"/>
        <end position="19"/>
    </location>
</feature>
<evidence type="ECO:0000313" key="2">
    <source>
        <dbReference type="EMBL" id="EYC19219.1"/>
    </source>
</evidence>
<evidence type="ECO:0000256" key="1">
    <source>
        <dbReference type="SAM" id="SignalP"/>
    </source>
</evidence>
<organism evidence="2 3">
    <name type="scientific">Ancylostoma ceylanicum</name>
    <dbReference type="NCBI Taxonomy" id="53326"/>
    <lineage>
        <taxon>Eukaryota</taxon>
        <taxon>Metazoa</taxon>
        <taxon>Ecdysozoa</taxon>
        <taxon>Nematoda</taxon>
        <taxon>Chromadorea</taxon>
        <taxon>Rhabditida</taxon>
        <taxon>Rhabditina</taxon>
        <taxon>Rhabditomorpha</taxon>
        <taxon>Strongyloidea</taxon>
        <taxon>Ancylostomatidae</taxon>
        <taxon>Ancylostomatinae</taxon>
        <taxon>Ancylostoma</taxon>
    </lineage>
</organism>
<dbReference type="AlphaFoldDB" id="A0A016UUV8"/>
<protein>
    <submittedName>
        <fullName evidence="2">Uncharacterized protein</fullName>
    </submittedName>
</protein>
<name>A0A016UUV8_9BILA</name>
<dbReference type="OrthoDB" id="10348096at2759"/>
<comment type="caution">
    <text evidence="2">The sequence shown here is derived from an EMBL/GenBank/DDBJ whole genome shotgun (WGS) entry which is preliminary data.</text>
</comment>
<sequence>MRTTLFPLLVAALVGLVYSQQQIPVEDIIPYQLFDRSRRNLNLFTKLHRIREGAKRFDPLSEIIDYA</sequence>
<accession>A0A016UUV8</accession>
<gene>
    <name evidence="2" type="primary">Acey_s0025.g1244</name>
    <name evidence="2" type="ORF">Y032_0025g1244</name>
</gene>